<dbReference type="EMBL" id="LOYH01000089">
    <property type="protein sequence ID" value="KVK75933.1"/>
    <property type="molecule type" value="Genomic_DNA"/>
</dbReference>
<sequence length="1064" mass="112474">MLRLFNRSSPPRTPADAAAEPAQDAASTVSNAATAARAPGKPAALSPLGRFKRTLGVVDRETATLTSSHKRAGRPLAPPGRAGVQPAAASAAATSPAGARDYAEPRATTDLSGTTPASAAGTTGQASTIVSGTARIDRPAKPPRGAAKADSLKRSLFSRATRAKHQPSAGVAPNATPDAGAARVPHGAAAFHAAARALFADDATAAARDALLHRLTAFAPRTDAMPDAPFGRPLLIAQALAAVAHGNATAALRALDYVEHDLDFRPAALGARAPAPDADGDVWFDAPDALHADDDDDTEPVFRDAPDALPNEDDTRAAERAGWQAAQLLSRSDGGFAVLTDLVGARLPAEARDTARTWLQSSDQLRATGVDATLPAGLAQAPASLAGRTAAAAARRLRGDAAQPHDAGTLFAWRQGYRDDGKHGLLARTAGRLAKFTRRTIPRVEKRRGTSRLWGMLAKKKSPLSGLALGTQGAQLGTLDKEAVKRDRALRAAAGALADHLDGHATHASDPVAPEQSARIVLLRRWAGDDDAPPDAGAPAPAPDADLLDAWLREAGREDAPSAAAAARAIDDVRAIDTARDAMPDAMTVDDVKRLFRDFLEHGIESAGKLKLSDGGQVELTTRGVSTSLQHLVHGVGFPLSIRLDLRIGGGRHASVEVGRGGQGIDIFVGTQRSVGMVAGAGVTAGYDFNGRLARLRASAGASVVPVDVERTEPAGVVLRAPRRTRTAVDEYDDWAQPKYDDDATKRTIAELSDFLFEQAGRAQSPEQLWEALAARYGDDHNVSIGWIDAVQRESKARVAVDAGVGLRVSGKHTPVRIGPSAELSYETTLHASQDGIERAGTHRVETHHLGGKSRIKLRYGLGIGVGDKIDKVTQGLTSATPLSRSHHFFANGQTAKLQLATAGTTLVDRACYTDIEYHSADAFVATIEHERAQWLDMLARRAGSDPARAEADLDAFVATLREIRQPNQLYLHRRRLRPAVAREIEQHRALADLQRRLGNADASAALEAHENALLAAPESWLPQMLAIREQQSVSKKRGFAAMFRLQGTTASAGQRELAHLKFG</sequence>
<evidence type="ECO:0008006" key="4">
    <source>
        <dbReference type="Google" id="ProtNLM"/>
    </source>
</evidence>
<reference evidence="2 3" key="1">
    <citation type="submission" date="2015-11" db="EMBL/GenBank/DDBJ databases">
        <title>Expanding the genomic diversity of Burkholderia species for the development of highly accurate diagnostics.</title>
        <authorList>
            <person name="Sahl J."/>
            <person name="Keim P."/>
            <person name="Wagner D."/>
        </authorList>
    </citation>
    <scope>NUCLEOTIDE SEQUENCE [LARGE SCALE GENOMIC DNA]</scope>
    <source>
        <strain evidence="2 3">MSMB1302</strain>
    </source>
</reference>
<feature type="compositionally biased region" description="Polar residues" evidence="1">
    <location>
        <begin position="1"/>
        <end position="10"/>
    </location>
</feature>
<evidence type="ECO:0000313" key="3">
    <source>
        <dbReference type="Proteomes" id="UP000069001"/>
    </source>
</evidence>
<name>A0A118KEN2_BURCE</name>
<dbReference type="AlphaFoldDB" id="A0A118KEN2"/>
<gene>
    <name evidence="2" type="ORF">WS90_25135</name>
</gene>
<feature type="region of interest" description="Disordered" evidence="1">
    <location>
        <begin position="1"/>
        <end position="183"/>
    </location>
</feature>
<feature type="compositionally biased region" description="Low complexity" evidence="1">
    <location>
        <begin position="112"/>
        <end position="128"/>
    </location>
</feature>
<feature type="compositionally biased region" description="Low complexity" evidence="1">
    <location>
        <begin position="14"/>
        <end position="44"/>
    </location>
</feature>
<organism evidence="2 3">
    <name type="scientific">Burkholderia cepacia</name>
    <name type="common">Pseudomonas cepacia</name>
    <dbReference type="NCBI Taxonomy" id="292"/>
    <lineage>
        <taxon>Bacteria</taxon>
        <taxon>Pseudomonadati</taxon>
        <taxon>Pseudomonadota</taxon>
        <taxon>Betaproteobacteria</taxon>
        <taxon>Burkholderiales</taxon>
        <taxon>Burkholderiaceae</taxon>
        <taxon>Burkholderia</taxon>
        <taxon>Burkholderia cepacia complex</taxon>
    </lineage>
</organism>
<dbReference type="Proteomes" id="UP000069001">
    <property type="component" value="Unassembled WGS sequence"/>
</dbReference>
<evidence type="ECO:0000256" key="1">
    <source>
        <dbReference type="SAM" id="MobiDB-lite"/>
    </source>
</evidence>
<feature type="compositionally biased region" description="Low complexity" evidence="1">
    <location>
        <begin position="82"/>
        <end position="99"/>
    </location>
</feature>
<comment type="caution">
    <text evidence="2">The sequence shown here is derived from an EMBL/GenBank/DDBJ whole genome shotgun (WGS) entry which is preliminary data.</text>
</comment>
<dbReference type="RefSeq" id="WP_059731787.1">
    <property type="nucleotide sequence ID" value="NZ_LOYH01000089.1"/>
</dbReference>
<accession>A0A118KEN2</accession>
<protein>
    <recommendedName>
        <fullName evidence="4">Awr type III effector family protein</fullName>
    </recommendedName>
</protein>
<evidence type="ECO:0000313" key="2">
    <source>
        <dbReference type="EMBL" id="KVK75933.1"/>
    </source>
</evidence>
<proteinExistence type="predicted"/>